<feature type="compositionally biased region" description="Basic and acidic residues" evidence="2">
    <location>
        <begin position="669"/>
        <end position="691"/>
    </location>
</feature>
<feature type="region of interest" description="Disordered" evidence="2">
    <location>
        <begin position="480"/>
        <end position="499"/>
    </location>
</feature>
<feature type="compositionally biased region" description="Polar residues" evidence="2">
    <location>
        <begin position="279"/>
        <end position="289"/>
    </location>
</feature>
<feature type="region of interest" description="Disordered" evidence="2">
    <location>
        <begin position="888"/>
        <end position="929"/>
    </location>
</feature>
<feature type="region of interest" description="Disordered" evidence="2">
    <location>
        <begin position="947"/>
        <end position="995"/>
    </location>
</feature>
<feature type="compositionally biased region" description="Basic and acidic residues" evidence="2">
    <location>
        <begin position="698"/>
        <end position="724"/>
    </location>
</feature>
<feature type="region of interest" description="Disordered" evidence="2">
    <location>
        <begin position="145"/>
        <end position="164"/>
    </location>
</feature>
<feature type="region of interest" description="Disordered" evidence="2">
    <location>
        <begin position="810"/>
        <end position="850"/>
    </location>
</feature>
<dbReference type="OrthoDB" id="6260541at2759"/>
<evidence type="ECO:0000313" key="3">
    <source>
        <dbReference type="EMBL" id="CAD7227611.1"/>
    </source>
</evidence>
<dbReference type="GO" id="GO:0005911">
    <property type="term" value="C:cell-cell junction"/>
    <property type="evidence" value="ECO:0007669"/>
    <property type="project" value="InterPro"/>
</dbReference>
<feature type="compositionally biased region" description="Polar residues" evidence="2">
    <location>
        <begin position="888"/>
        <end position="897"/>
    </location>
</feature>
<feature type="region of interest" description="Disordered" evidence="2">
    <location>
        <begin position="183"/>
        <end position="208"/>
    </location>
</feature>
<protein>
    <submittedName>
        <fullName evidence="3">Uncharacterized protein</fullName>
    </submittedName>
</protein>
<keyword evidence="1" id="KW-0175">Coiled coil</keyword>
<accession>A0A7R8W9U1</accession>
<dbReference type="PANTHER" id="PTHR10398:SF2">
    <property type="entry name" value="AFADIN"/>
    <property type="match status" value="1"/>
</dbReference>
<gene>
    <name evidence="3" type="ORF">CTOB1V02_LOCUS5512</name>
</gene>
<feature type="region of interest" description="Disordered" evidence="2">
    <location>
        <begin position="508"/>
        <end position="753"/>
    </location>
</feature>
<feature type="compositionally biased region" description="Polar residues" evidence="2">
    <location>
        <begin position="917"/>
        <end position="929"/>
    </location>
</feature>
<feature type="region of interest" description="Disordered" evidence="2">
    <location>
        <begin position="101"/>
        <end position="133"/>
    </location>
</feature>
<feature type="compositionally biased region" description="Basic and acidic residues" evidence="2">
    <location>
        <begin position="325"/>
        <end position="339"/>
    </location>
</feature>
<proteinExistence type="predicted"/>
<dbReference type="AlphaFoldDB" id="A0A7R8W9U1"/>
<feature type="compositionally biased region" description="Pro residues" evidence="2">
    <location>
        <begin position="732"/>
        <end position="746"/>
    </location>
</feature>
<dbReference type="PANTHER" id="PTHR10398">
    <property type="entry name" value="AFADIN"/>
    <property type="match status" value="1"/>
</dbReference>
<feature type="region of interest" description="Disordered" evidence="2">
    <location>
        <begin position="266"/>
        <end position="340"/>
    </location>
</feature>
<feature type="compositionally biased region" description="Polar residues" evidence="2">
    <location>
        <begin position="569"/>
        <end position="590"/>
    </location>
</feature>
<feature type="non-terminal residue" evidence="3">
    <location>
        <position position="1"/>
    </location>
</feature>
<evidence type="ECO:0000256" key="2">
    <source>
        <dbReference type="SAM" id="MobiDB-lite"/>
    </source>
</evidence>
<feature type="compositionally biased region" description="Polar residues" evidence="2">
    <location>
        <begin position="188"/>
        <end position="206"/>
    </location>
</feature>
<evidence type="ECO:0000256" key="1">
    <source>
        <dbReference type="SAM" id="Coils"/>
    </source>
</evidence>
<feature type="compositionally biased region" description="Basic residues" evidence="2">
    <location>
        <begin position="314"/>
        <end position="324"/>
    </location>
</feature>
<dbReference type="InterPro" id="IPR028842">
    <property type="entry name" value="Afadin"/>
</dbReference>
<feature type="compositionally biased region" description="Low complexity" evidence="2">
    <location>
        <begin position="907"/>
        <end position="916"/>
    </location>
</feature>
<feature type="compositionally biased region" description="Pro residues" evidence="2">
    <location>
        <begin position="610"/>
        <end position="625"/>
    </location>
</feature>
<feature type="compositionally biased region" description="Polar residues" evidence="2">
    <location>
        <begin position="634"/>
        <end position="645"/>
    </location>
</feature>
<reference evidence="3" key="1">
    <citation type="submission" date="2020-11" db="EMBL/GenBank/DDBJ databases">
        <authorList>
            <person name="Tran Van P."/>
        </authorList>
    </citation>
    <scope>NUCLEOTIDE SEQUENCE</scope>
</reference>
<sequence>NFCSSVDGHSLVGITQEKAAEIMTRTGSMVTLQVAKQGAIYHGLAALLSQPSPTMSRAVSSSLLRRGSRPHSEVLSRTIAEGETARFVRSTPQLHWISKDAVQNSSSQPLEALTPPKSILKKRPPPQSNSSLRYRPSYRAATRNGFPLLDGTCGSPKESLTKSSRKHRKSFWHWLVGKPKSKCLSVSPRGSRSQENLSNRFPNASERSSEFGHYSLRAAESVMSLLTPTMSAPLVSSESTSSLTASPMEASSNAVGDDELATFAETQQARAQRRPRTQSLDSPRTSEQPIVQERPVSASDFYQRVERRGAPRAPKPRPRSFTKNRRPDAFRRDRVEAHETTTATSFESVLSADEISWIDSDPSPRSISHDDIACPVENPGQMRSRVTCCTLEPDGDPRRNPNPALGSVGFSLLEKKYGLTPFREHHEEFLHQWKSVTGLADDMMKFQSRFANDLLRMSRKKVVQARLRNCVSTGDIFHRTAAEASHPPPNESPSSAGTLPATQEFQFDFMQPPPQPSATLRPTARDSVSSQSSRIAASRSVPSLNTAVPPESPTRRFAPEIQYPAASAGPTTTSSHLRSRSQQNLVQSHRSPYPEDPRYSARPSSRGPSHSPPMGGPPDQPPPRPPKTHHGHSASESRASPQQQHGRPKYPPASSHGGSVSPFRARQSAWEREERDAERRKEAARIWRDEQIGTLEAIPHRTPKEEDHLRSLRREREFQRRADEANGEDEPPSPGAMPAPAQPVPPGMTTSVNGTPLYRAEIVNNNTIMTPQAAILTRRDQKVEEMRETERQLKAAREAEARIIEEARRRREEDLARRGLTGRGSPAEDGNRNVSAAPRPPSPPERGSSYNVLQRNQLNSHVSLDSNANKAPSTPVHPEVFFSEAESMLQTQITPPSDSVGGMANLSIGGSASSSGLDNSGISTTNTPNVIGTQEVYRDPRLRRLAAKMEEQQKNQQPGNPEKMSFRDKMKLFAKTVNEEGNAARENAPPAAVGK</sequence>
<feature type="coiled-coil region" evidence="1">
    <location>
        <begin position="779"/>
        <end position="806"/>
    </location>
</feature>
<organism evidence="3">
    <name type="scientific">Cyprideis torosa</name>
    <dbReference type="NCBI Taxonomy" id="163714"/>
    <lineage>
        <taxon>Eukaryota</taxon>
        <taxon>Metazoa</taxon>
        <taxon>Ecdysozoa</taxon>
        <taxon>Arthropoda</taxon>
        <taxon>Crustacea</taxon>
        <taxon>Oligostraca</taxon>
        <taxon>Ostracoda</taxon>
        <taxon>Podocopa</taxon>
        <taxon>Podocopida</taxon>
        <taxon>Cytherocopina</taxon>
        <taxon>Cytheroidea</taxon>
        <taxon>Cytherideidae</taxon>
        <taxon>Cyprideis</taxon>
    </lineage>
</organism>
<dbReference type="EMBL" id="OB661196">
    <property type="protein sequence ID" value="CAD7227611.1"/>
    <property type="molecule type" value="Genomic_DNA"/>
</dbReference>
<feature type="compositionally biased region" description="Low complexity" evidence="2">
    <location>
        <begin position="525"/>
        <end position="540"/>
    </location>
</feature>
<name>A0A7R8W9U1_9CRUS</name>